<keyword evidence="3" id="KW-1185">Reference proteome</keyword>
<organism evidence="2 3">
    <name type="scientific">Salix suchowensis</name>
    <dbReference type="NCBI Taxonomy" id="1278906"/>
    <lineage>
        <taxon>Eukaryota</taxon>
        <taxon>Viridiplantae</taxon>
        <taxon>Streptophyta</taxon>
        <taxon>Embryophyta</taxon>
        <taxon>Tracheophyta</taxon>
        <taxon>Spermatophyta</taxon>
        <taxon>Magnoliopsida</taxon>
        <taxon>eudicotyledons</taxon>
        <taxon>Gunneridae</taxon>
        <taxon>Pentapetalae</taxon>
        <taxon>rosids</taxon>
        <taxon>fabids</taxon>
        <taxon>Malpighiales</taxon>
        <taxon>Salicaceae</taxon>
        <taxon>Saliceae</taxon>
        <taxon>Salix</taxon>
    </lineage>
</organism>
<protein>
    <submittedName>
        <fullName evidence="2">Uncharacterized protein</fullName>
    </submittedName>
</protein>
<dbReference type="PANTHER" id="PTHR35277:SF10">
    <property type="entry name" value="OS09G0363700 PROTEIN"/>
    <property type="match status" value="1"/>
</dbReference>
<feature type="compositionally biased region" description="Basic and acidic residues" evidence="1">
    <location>
        <begin position="45"/>
        <end position="94"/>
    </location>
</feature>
<dbReference type="EMBL" id="JAPFFI010000004">
    <property type="protein sequence ID" value="KAJ6396407.1"/>
    <property type="molecule type" value="Genomic_DNA"/>
</dbReference>
<evidence type="ECO:0000313" key="2">
    <source>
        <dbReference type="EMBL" id="KAJ6396407.1"/>
    </source>
</evidence>
<name>A0ABQ9C9T1_9ROSI</name>
<proteinExistence type="predicted"/>
<evidence type="ECO:0000313" key="3">
    <source>
        <dbReference type="Proteomes" id="UP001141253"/>
    </source>
</evidence>
<dbReference type="PANTHER" id="PTHR35277">
    <property type="entry name" value="OS09G0363700 PROTEIN"/>
    <property type="match status" value="1"/>
</dbReference>
<comment type="caution">
    <text evidence="2">The sequence shown here is derived from an EMBL/GenBank/DDBJ whole genome shotgun (WGS) entry which is preliminary data.</text>
</comment>
<reference evidence="2" key="2">
    <citation type="journal article" date="2023" name="Int. J. Mol. Sci.">
        <title>De Novo Assembly and Annotation of 11 Diverse Shrub Willow (Salix) Genomes Reveals Novel Gene Organization in Sex-Linked Regions.</title>
        <authorList>
            <person name="Hyden B."/>
            <person name="Feng K."/>
            <person name="Yates T.B."/>
            <person name="Jawdy S."/>
            <person name="Cereghino C."/>
            <person name="Smart L.B."/>
            <person name="Muchero W."/>
        </authorList>
    </citation>
    <scope>NUCLEOTIDE SEQUENCE</scope>
    <source>
        <tissue evidence="2">Shoot tip</tissue>
    </source>
</reference>
<sequence length="125" mass="14024">MIKSDYINSEKIFLFGIVLDTEAQILIQRNFNGRTKSRPKNPSSSEEKDLKAAPNAMERESEAMTRNEKSPYDLQETHGRSDVINKDTPIDEVKGPGMFGRVKEEIEALVGTICSKKDKSDQSSS</sequence>
<gene>
    <name evidence="2" type="ORF">OIU77_021441</name>
</gene>
<feature type="region of interest" description="Disordered" evidence="1">
    <location>
        <begin position="29"/>
        <end position="98"/>
    </location>
</feature>
<accession>A0ABQ9C9T1</accession>
<feature type="compositionally biased region" description="Polar residues" evidence="1">
    <location>
        <begin position="29"/>
        <end position="44"/>
    </location>
</feature>
<reference evidence="2" key="1">
    <citation type="submission" date="2022-10" db="EMBL/GenBank/DDBJ databases">
        <authorList>
            <person name="Hyden B.L."/>
            <person name="Feng K."/>
            <person name="Yates T."/>
            <person name="Jawdy S."/>
            <person name="Smart L.B."/>
            <person name="Muchero W."/>
        </authorList>
    </citation>
    <scope>NUCLEOTIDE SEQUENCE</scope>
    <source>
        <tissue evidence="2">Shoot tip</tissue>
    </source>
</reference>
<evidence type="ECO:0000256" key="1">
    <source>
        <dbReference type="SAM" id="MobiDB-lite"/>
    </source>
</evidence>
<dbReference type="Proteomes" id="UP001141253">
    <property type="component" value="Chromosome 4"/>
</dbReference>